<proteinExistence type="inferred from homology"/>
<dbReference type="GO" id="GO:0016787">
    <property type="term" value="F:hydrolase activity"/>
    <property type="evidence" value="ECO:0007669"/>
    <property type="project" value="UniProtKB-KW"/>
</dbReference>
<dbReference type="FunFam" id="2.30.30.40:FF:000013">
    <property type="entry name" value="Alkylphosphonate utilization protein PhnA"/>
    <property type="match status" value="1"/>
</dbReference>
<dbReference type="Pfam" id="PF03831">
    <property type="entry name" value="YjdM"/>
    <property type="match status" value="1"/>
</dbReference>
<evidence type="ECO:0000313" key="5">
    <source>
        <dbReference type="Proteomes" id="UP000198992"/>
    </source>
</evidence>
<dbReference type="PANTHER" id="PTHR30305:SF3">
    <property type="entry name" value="PROTEIN YJDM"/>
    <property type="match status" value="1"/>
</dbReference>
<dbReference type="SUPFAM" id="SSF57783">
    <property type="entry name" value="Zinc beta-ribbon"/>
    <property type="match status" value="1"/>
</dbReference>
<dbReference type="PANTHER" id="PTHR30305">
    <property type="entry name" value="PROTEIN YJDM-RELATED"/>
    <property type="match status" value="1"/>
</dbReference>
<dbReference type="InterPro" id="IPR004624">
    <property type="entry name" value="YjdM"/>
</dbReference>
<evidence type="ECO:0000313" key="4">
    <source>
        <dbReference type="EMBL" id="SEB83312.1"/>
    </source>
</evidence>
<keyword evidence="4" id="KW-0378">Hydrolase</keyword>
<dbReference type="Pfam" id="PF08274">
    <property type="entry name" value="Zn_Ribbon_YjdM"/>
    <property type="match status" value="1"/>
</dbReference>
<name>A0A1H4MLT8_9BRAD</name>
<sequence length="110" mass="11579">MNCPKCNSEHAYQDAALWVCPECAHEWSGEAIAVASQEAGVRDAHGNPLADGDSVIVIKDLKVKGSSSVVKGGTKVRNIRLTEGSDGHNIACTIDGIGAMNLKSEFVKKA</sequence>
<accession>A0A1H4MLT8</accession>
<gene>
    <name evidence="4" type="ORF">SAMN05444164_0345</name>
</gene>
<reference evidence="4 5" key="1">
    <citation type="submission" date="2016-10" db="EMBL/GenBank/DDBJ databases">
        <authorList>
            <person name="de Groot N.N."/>
        </authorList>
    </citation>
    <scope>NUCLEOTIDE SEQUENCE [LARGE SCALE GENOMIC DNA]</scope>
    <source>
        <strain evidence="4 5">MT12</strain>
    </source>
</reference>
<dbReference type="Gene3D" id="2.20.25.10">
    <property type="match status" value="1"/>
</dbReference>
<protein>
    <submittedName>
        <fullName evidence="4">Phosphonoacetate hydrolase</fullName>
    </submittedName>
</protein>
<evidence type="ECO:0000256" key="1">
    <source>
        <dbReference type="ARBA" id="ARBA00009248"/>
    </source>
</evidence>
<dbReference type="NCBIfam" id="TIGR00686">
    <property type="entry name" value="phnA"/>
    <property type="match status" value="1"/>
</dbReference>
<feature type="domain" description="Protein YjdM N-terminal" evidence="3">
    <location>
        <begin position="2"/>
        <end position="28"/>
    </location>
</feature>
<organism evidence="4 5">
    <name type="scientific">Bradyrhizobium erythrophlei</name>
    <dbReference type="NCBI Taxonomy" id="1437360"/>
    <lineage>
        <taxon>Bacteria</taxon>
        <taxon>Pseudomonadati</taxon>
        <taxon>Pseudomonadota</taxon>
        <taxon>Alphaproteobacteria</taxon>
        <taxon>Hyphomicrobiales</taxon>
        <taxon>Nitrobacteraceae</taxon>
        <taxon>Bradyrhizobium</taxon>
    </lineage>
</organism>
<dbReference type="InterPro" id="IPR013988">
    <property type="entry name" value="YjdM_C"/>
</dbReference>
<dbReference type="EMBL" id="FNTH01000001">
    <property type="protein sequence ID" value="SEB83312.1"/>
    <property type="molecule type" value="Genomic_DNA"/>
</dbReference>
<dbReference type="Gene3D" id="2.30.30.40">
    <property type="entry name" value="SH3 Domains"/>
    <property type="match status" value="1"/>
</dbReference>
<dbReference type="Proteomes" id="UP000198992">
    <property type="component" value="Unassembled WGS sequence"/>
</dbReference>
<dbReference type="InterPro" id="IPR013987">
    <property type="entry name" value="YjdM_N"/>
</dbReference>
<dbReference type="SUPFAM" id="SSF82057">
    <property type="entry name" value="Prokaryotic SH3-related domain"/>
    <property type="match status" value="1"/>
</dbReference>
<comment type="similarity">
    <text evidence="1">Belongs to the YjdM family.</text>
</comment>
<evidence type="ECO:0000259" key="3">
    <source>
        <dbReference type="Pfam" id="PF08274"/>
    </source>
</evidence>
<dbReference type="AlphaFoldDB" id="A0A1H4MLT8"/>
<evidence type="ECO:0000259" key="2">
    <source>
        <dbReference type="Pfam" id="PF03831"/>
    </source>
</evidence>
<feature type="domain" description="Protein YjdM C-terminal" evidence="2">
    <location>
        <begin position="41"/>
        <end position="110"/>
    </location>
</feature>